<evidence type="ECO:0000313" key="3">
    <source>
        <dbReference type="EMBL" id="OIQ91967.1"/>
    </source>
</evidence>
<evidence type="ECO:0000256" key="1">
    <source>
        <dbReference type="SAM" id="MobiDB-lite"/>
    </source>
</evidence>
<proteinExistence type="predicted"/>
<organism evidence="3">
    <name type="scientific">mine drainage metagenome</name>
    <dbReference type="NCBI Taxonomy" id="410659"/>
    <lineage>
        <taxon>unclassified sequences</taxon>
        <taxon>metagenomes</taxon>
        <taxon>ecological metagenomes</taxon>
    </lineage>
</organism>
<feature type="transmembrane region" description="Helical" evidence="2">
    <location>
        <begin position="152"/>
        <end position="171"/>
    </location>
</feature>
<dbReference type="AlphaFoldDB" id="A0A1J5RJ03"/>
<keyword evidence="2" id="KW-0472">Membrane</keyword>
<comment type="caution">
    <text evidence="3">The sequence shown here is derived from an EMBL/GenBank/DDBJ whole genome shotgun (WGS) entry which is preliminary data.</text>
</comment>
<protein>
    <submittedName>
        <fullName evidence="3">Uncharacterized protein</fullName>
    </submittedName>
</protein>
<accession>A0A1J5RJ03</accession>
<sequence>MMVIDVYFGSHERPCSHHERPNTLSRRWRSPLGRPCVLAGLDDPHRPWSLPFQARCALQRHFVPRGHAASRPSAQRTRVFVVGYAAHSSLGFSERFVLRPKRSEPLAQGSTERMAAKRRAGALPPKSDRALEAPSRLGAADANGKRRAHHRVAMMVTPALALLLLAPALLASSGFGSPRPSHEALGGSGWTPSPRLWRPPKNPLYFAG</sequence>
<gene>
    <name evidence="3" type="ORF">GALL_261030</name>
</gene>
<keyword evidence="2" id="KW-1133">Transmembrane helix</keyword>
<name>A0A1J5RJ03_9ZZZZ</name>
<evidence type="ECO:0000256" key="2">
    <source>
        <dbReference type="SAM" id="Phobius"/>
    </source>
</evidence>
<keyword evidence="2" id="KW-0812">Transmembrane</keyword>
<reference evidence="3" key="1">
    <citation type="submission" date="2016-10" db="EMBL/GenBank/DDBJ databases">
        <title>Sequence of Gallionella enrichment culture.</title>
        <authorList>
            <person name="Poehlein A."/>
            <person name="Muehling M."/>
            <person name="Daniel R."/>
        </authorList>
    </citation>
    <scope>NUCLEOTIDE SEQUENCE</scope>
</reference>
<dbReference type="EMBL" id="MLJW01000244">
    <property type="protein sequence ID" value="OIQ91967.1"/>
    <property type="molecule type" value="Genomic_DNA"/>
</dbReference>
<feature type="region of interest" description="Disordered" evidence="1">
    <location>
        <begin position="103"/>
        <end position="130"/>
    </location>
</feature>